<gene>
    <name evidence="1" type="ORF">H6G95_25800</name>
</gene>
<accession>A0ABR8F295</accession>
<name>A0ABR8F295_NOSLI</name>
<comment type="caution">
    <text evidence="1">The sequence shown here is derived from an EMBL/GenBank/DDBJ whole genome shotgun (WGS) entry which is preliminary data.</text>
</comment>
<protein>
    <submittedName>
        <fullName evidence="1">Uncharacterized protein</fullName>
    </submittedName>
</protein>
<evidence type="ECO:0000313" key="1">
    <source>
        <dbReference type="EMBL" id="MBD2563959.1"/>
    </source>
</evidence>
<sequence length="133" mass="15012">MLDMGINEVGNLAALPGSQAWAIAVRFEIQSLLERNKNIVKSLQAYLLQMEHYAGYNQLTDENGEPFSCFVDFCNAKSPWGLGYSLEKIQEILGEELWINIPCNPQKAGELLVELLEIEELKEIHKLIGEYLG</sequence>
<evidence type="ECO:0000313" key="2">
    <source>
        <dbReference type="Proteomes" id="UP000604661"/>
    </source>
</evidence>
<reference evidence="1 2" key="1">
    <citation type="journal article" date="2020" name="ISME J.">
        <title>Comparative genomics reveals insights into cyanobacterial evolution and habitat adaptation.</title>
        <authorList>
            <person name="Chen M.Y."/>
            <person name="Teng W.K."/>
            <person name="Zhao L."/>
            <person name="Hu C.X."/>
            <person name="Zhou Y.K."/>
            <person name="Han B.P."/>
            <person name="Song L.R."/>
            <person name="Shu W.S."/>
        </authorList>
    </citation>
    <scope>NUCLEOTIDE SEQUENCE [LARGE SCALE GENOMIC DNA]</scope>
    <source>
        <strain evidence="1 2">FACHB-391</strain>
    </source>
</reference>
<proteinExistence type="predicted"/>
<dbReference type="EMBL" id="JACJTE010000039">
    <property type="protein sequence ID" value="MBD2563959.1"/>
    <property type="molecule type" value="Genomic_DNA"/>
</dbReference>
<dbReference type="Proteomes" id="UP000604661">
    <property type="component" value="Unassembled WGS sequence"/>
</dbReference>
<organism evidence="1 2">
    <name type="scientific">Nostoc linckia FACHB-391</name>
    <dbReference type="NCBI Taxonomy" id="2692906"/>
    <lineage>
        <taxon>Bacteria</taxon>
        <taxon>Bacillati</taxon>
        <taxon>Cyanobacteriota</taxon>
        <taxon>Cyanophyceae</taxon>
        <taxon>Nostocales</taxon>
        <taxon>Nostocaceae</taxon>
        <taxon>Nostoc</taxon>
    </lineage>
</organism>
<keyword evidence="2" id="KW-1185">Reference proteome</keyword>